<accession>A0AA86N419</accession>
<sequence>MTSTITQTQYEELQRALDTLIHYTNQQRDVTISKKKQFDALVDHKQNEYNLQLQQIKDNDKNLLEQYSMSRRQKIDTLNEEYQKLSSQLDKAKIEATGHQTFIIDQKKLVLNNSNETAKNIILCSQLENECRQLEQEIKELEKQKGEYL</sequence>
<name>A0AA86N419_9EUKA</name>
<dbReference type="AlphaFoldDB" id="A0AA86N419"/>
<protein>
    <submittedName>
        <fullName evidence="2">Hypothetical_protein</fullName>
    </submittedName>
</protein>
<keyword evidence="3" id="KW-1185">Reference proteome</keyword>
<dbReference type="EMBL" id="CATOUU010000001">
    <property type="protein sequence ID" value="CAI9912395.1"/>
    <property type="molecule type" value="Genomic_DNA"/>
</dbReference>
<evidence type="ECO:0000313" key="1">
    <source>
        <dbReference type="EMBL" id="CAI9912395.1"/>
    </source>
</evidence>
<dbReference type="Proteomes" id="UP001642409">
    <property type="component" value="Unassembled WGS sequence"/>
</dbReference>
<evidence type="ECO:0000313" key="2">
    <source>
        <dbReference type="EMBL" id="CAL6076773.1"/>
    </source>
</evidence>
<organism evidence="1">
    <name type="scientific">Hexamita inflata</name>
    <dbReference type="NCBI Taxonomy" id="28002"/>
    <lineage>
        <taxon>Eukaryota</taxon>
        <taxon>Metamonada</taxon>
        <taxon>Diplomonadida</taxon>
        <taxon>Hexamitidae</taxon>
        <taxon>Hexamitinae</taxon>
        <taxon>Hexamita</taxon>
    </lineage>
</organism>
<comment type="caution">
    <text evidence="1">The sequence shown here is derived from an EMBL/GenBank/DDBJ whole genome shotgun (WGS) entry which is preliminary data.</text>
</comment>
<gene>
    <name evidence="1" type="ORF">HINF_LOCUS40</name>
    <name evidence="2" type="ORF">HINF_LOCUS57850</name>
</gene>
<proteinExistence type="predicted"/>
<reference evidence="2 3" key="2">
    <citation type="submission" date="2024-07" db="EMBL/GenBank/DDBJ databases">
        <authorList>
            <person name="Akdeniz Z."/>
        </authorList>
    </citation>
    <scope>NUCLEOTIDE SEQUENCE [LARGE SCALE GENOMIC DNA]</scope>
</reference>
<evidence type="ECO:0000313" key="3">
    <source>
        <dbReference type="Proteomes" id="UP001642409"/>
    </source>
</evidence>
<dbReference type="EMBL" id="CAXDID020000321">
    <property type="protein sequence ID" value="CAL6076773.1"/>
    <property type="molecule type" value="Genomic_DNA"/>
</dbReference>
<reference evidence="1" key="1">
    <citation type="submission" date="2023-06" db="EMBL/GenBank/DDBJ databases">
        <authorList>
            <person name="Kurt Z."/>
        </authorList>
    </citation>
    <scope>NUCLEOTIDE SEQUENCE</scope>
</reference>